<gene>
    <name evidence="1" type="ORF">J0A69_18645</name>
</gene>
<dbReference type="Pfam" id="PF06067">
    <property type="entry name" value="DUF932"/>
    <property type="match status" value="1"/>
</dbReference>
<dbReference type="InterPro" id="IPR026325">
    <property type="entry name" value="DUF932"/>
</dbReference>
<dbReference type="InterPro" id="IPR017686">
    <property type="entry name" value="Phg/plasmid-like_prot"/>
</dbReference>
<evidence type="ECO:0000313" key="1">
    <source>
        <dbReference type="EMBL" id="MBN7817467.1"/>
    </source>
</evidence>
<proteinExistence type="predicted"/>
<reference evidence="1 2" key="1">
    <citation type="submission" date="2021-03" db="EMBL/GenBank/DDBJ databases">
        <title>novel species isolated from a fishpond in China.</title>
        <authorList>
            <person name="Lu H."/>
            <person name="Cai Z."/>
        </authorList>
    </citation>
    <scope>NUCLEOTIDE SEQUENCE [LARGE SCALE GENOMIC DNA]</scope>
    <source>
        <strain evidence="1 2">YJ13C</strain>
    </source>
</reference>
<dbReference type="NCBIfam" id="TIGR03299">
    <property type="entry name" value="LGT_TIGR03299"/>
    <property type="match status" value="1"/>
</dbReference>
<sequence length="364" mass="40158">MGHNIHFNERTGKHAFFSVKQAAWHKLGQVVTDYPNSAEALRFAGLDYQVVKSPIYTKPEGLQVTESRELKALEEIPVPSHFVTLRTDLNIPLGVVGKDYKIIQNSDAFAFFDAIVADGKGINYETAGALGKGERIFITAKLSEGITVGKDDRIDQYIFLTTSHDGTGSITAAFTPVRVVCQNTLNAALGKLSNVVRIRHTSGAKERLKQAHQLMGIVSRSAEIAETTFNRWSKIRISDKEVKKLIELALAPDTETAQKVKLGAYDELSTNFKNQAEQAFAYAMMSDTQLLPTTEGTLFGAYNAVTGYFQNVKNYKTEEEKMKSILFGGTAQTKGQKAFNLCQAFSTDGLDWDAIDLNKVGRIV</sequence>
<accession>A0ABS3CK57</accession>
<keyword evidence="2" id="KW-1185">Reference proteome</keyword>
<dbReference type="RefSeq" id="WP_206588138.1">
    <property type="nucleotide sequence ID" value="NZ_JAFKCU010000005.1"/>
</dbReference>
<name>A0ABS3CK57_9BACT</name>
<comment type="caution">
    <text evidence="1">The sequence shown here is derived from an EMBL/GenBank/DDBJ whole genome shotgun (WGS) entry which is preliminary data.</text>
</comment>
<evidence type="ECO:0000313" key="2">
    <source>
        <dbReference type="Proteomes" id="UP000664480"/>
    </source>
</evidence>
<dbReference type="EMBL" id="JAFKCU010000005">
    <property type="protein sequence ID" value="MBN7817467.1"/>
    <property type="molecule type" value="Genomic_DNA"/>
</dbReference>
<protein>
    <submittedName>
        <fullName evidence="1">DUF945 domain-containing protein</fullName>
    </submittedName>
</protein>
<organism evidence="1 2">
    <name type="scientific">Algoriphagus pacificus</name>
    <dbReference type="NCBI Taxonomy" id="2811234"/>
    <lineage>
        <taxon>Bacteria</taxon>
        <taxon>Pseudomonadati</taxon>
        <taxon>Bacteroidota</taxon>
        <taxon>Cytophagia</taxon>
        <taxon>Cytophagales</taxon>
        <taxon>Cyclobacteriaceae</taxon>
        <taxon>Algoriphagus</taxon>
    </lineage>
</organism>
<dbReference type="Proteomes" id="UP000664480">
    <property type="component" value="Unassembled WGS sequence"/>
</dbReference>